<reference evidence="2" key="1">
    <citation type="journal article" date="2014" name="Genome Announc.">
        <title>Genome sequence and annotation of Acremonium chrysogenum, producer of the beta-lactam antibiotic cephalosporin C.</title>
        <authorList>
            <person name="Terfehr D."/>
            <person name="Dahlmann T.A."/>
            <person name="Specht T."/>
            <person name="Zadra I."/>
            <person name="Kuernsteiner H."/>
            <person name="Kueck U."/>
        </authorList>
    </citation>
    <scope>NUCLEOTIDE SEQUENCE [LARGE SCALE GENOMIC DNA]</scope>
    <source>
        <strain evidence="2">ATCC 11550 / CBS 779.69 / DSM 880 / IAM 14645 / JCM 23072 / IMI 49137</strain>
    </source>
</reference>
<gene>
    <name evidence="1" type="ORF">ACRE_085260</name>
</gene>
<comment type="caution">
    <text evidence="1">The sequence shown here is derived from an EMBL/GenBank/DDBJ whole genome shotgun (WGS) entry which is preliminary data.</text>
</comment>
<proteinExistence type="predicted"/>
<dbReference type="Proteomes" id="UP000029964">
    <property type="component" value="Unassembled WGS sequence"/>
</dbReference>
<protein>
    <submittedName>
        <fullName evidence="1">Uncharacterized protein</fullName>
    </submittedName>
</protein>
<organism evidence="1 2">
    <name type="scientific">Hapsidospora chrysogenum (strain ATCC 11550 / CBS 779.69 / DSM 880 / IAM 14645 / JCM 23072 / IMI 49137)</name>
    <name type="common">Acremonium chrysogenum</name>
    <dbReference type="NCBI Taxonomy" id="857340"/>
    <lineage>
        <taxon>Eukaryota</taxon>
        <taxon>Fungi</taxon>
        <taxon>Dikarya</taxon>
        <taxon>Ascomycota</taxon>
        <taxon>Pezizomycotina</taxon>
        <taxon>Sordariomycetes</taxon>
        <taxon>Hypocreomycetidae</taxon>
        <taxon>Hypocreales</taxon>
        <taxon>Bionectriaceae</taxon>
        <taxon>Hapsidospora</taxon>
    </lineage>
</organism>
<sequence>MWATYSVRCAVHQDSGTDYSINYYTHRDEDPGKQEKEVGVPSISVTQQRSIPIALELGNGPRGHGVD</sequence>
<evidence type="ECO:0000313" key="1">
    <source>
        <dbReference type="EMBL" id="KFH40772.1"/>
    </source>
</evidence>
<dbReference type="AlphaFoldDB" id="A0A086SUJ0"/>
<dbReference type="EMBL" id="JPKY01000169">
    <property type="protein sequence ID" value="KFH40772.1"/>
    <property type="molecule type" value="Genomic_DNA"/>
</dbReference>
<accession>A0A086SUJ0</accession>
<name>A0A086SUJ0_HAPC1</name>
<evidence type="ECO:0000313" key="2">
    <source>
        <dbReference type="Proteomes" id="UP000029964"/>
    </source>
</evidence>
<dbReference type="HOGENOM" id="CLU_2811763_0_0_1"/>
<keyword evidence="2" id="KW-1185">Reference proteome</keyword>